<dbReference type="AlphaFoldDB" id="A0A8E5HXA8"/>
<evidence type="ECO:0000313" key="1">
    <source>
        <dbReference type="EMBL" id="QUC23172.1"/>
    </source>
</evidence>
<accession>A0A8E5HXA8</accession>
<gene>
    <name evidence="1" type="ORF">UV8b_07413</name>
</gene>
<protein>
    <submittedName>
        <fullName evidence="1">Uncharacterized protein</fullName>
    </submittedName>
</protein>
<evidence type="ECO:0000313" key="2">
    <source>
        <dbReference type="Proteomes" id="UP000027002"/>
    </source>
</evidence>
<dbReference type="KEGG" id="uvi:66068190"/>
<organism evidence="1 2">
    <name type="scientific">Ustilaginoidea virens</name>
    <name type="common">Rice false smut fungus</name>
    <name type="synonym">Villosiclava virens</name>
    <dbReference type="NCBI Taxonomy" id="1159556"/>
    <lineage>
        <taxon>Eukaryota</taxon>
        <taxon>Fungi</taxon>
        <taxon>Dikarya</taxon>
        <taxon>Ascomycota</taxon>
        <taxon>Pezizomycotina</taxon>
        <taxon>Sordariomycetes</taxon>
        <taxon>Hypocreomycetidae</taxon>
        <taxon>Hypocreales</taxon>
        <taxon>Clavicipitaceae</taxon>
        <taxon>Ustilaginoidea</taxon>
    </lineage>
</organism>
<dbReference type="RefSeq" id="XP_043000845.1">
    <property type="nucleotide sequence ID" value="XM_043144910.1"/>
</dbReference>
<proteinExistence type="predicted"/>
<name>A0A8E5HXA8_USTVR</name>
<keyword evidence="2" id="KW-1185">Reference proteome</keyword>
<dbReference type="GeneID" id="66068190"/>
<sequence>MLNTFQPRLLCADDVLITSSNITAKYHANQPSYIWANLIFQRSDPRSVPEITWCLYSEIAHLPHRQSQGITGLCKTPQTRQNPIVNLSKPPDYCFFGLPSSCLIDLVSARRRNYRLPVSKKDRFALDCVNTKRIYKSNHLPSACFFPSALYSYLLFTTAVQPNQKATKNPHLWLFT</sequence>
<dbReference type="EMBL" id="CP072758">
    <property type="protein sequence ID" value="QUC23172.1"/>
    <property type="molecule type" value="Genomic_DNA"/>
</dbReference>
<reference evidence="1" key="1">
    <citation type="submission" date="2020-03" db="EMBL/GenBank/DDBJ databases">
        <title>A mixture of massive structural variations and highly conserved coding sequences in Ustilaginoidea virens genome.</title>
        <authorList>
            <person name="Zhang K."/>
            <person name="Zhao Z."/>
            <person name="Zhang Z."/>
            <person name="Li Y."/>
            <person name="Hsiang T."/>
            <person name="Sun W."/>
        </authorList>
    </citation>
    <scope>NUCLEOTIDE SEQUENCE</scope>
    <source>
        <strain evidence="1">UV-8b</strain>
    </source>
</reference>
<dbReference type="Proteomes" id="UP000027002">
    <property type="component" value="Chromosome 6"/>
</dbReference>